<dbReference type="RefSeq" id="WP_120558397.1">
    <property type="nucleotide sequence ID" value="NZ_RAWK01000192.1"/>
</dbReference>
<evidence type="ECO:0000313" key="2">
    <source>
        <dbReference type="EMBL" id="RKH59223.1"/>
    </source>
</evidence>
<dbReference type="EMBL" id="RAWK01000192">
    <property type="protein sequence ID" value="RKH59223.1"/>
    <property type="molecule type" value="Genomic_DNA"/>
</dbReference>
<sequence length="274" mass="30874">MLTHLTVISYTHDFQTLFEDIDDALLTGNAFHTGDETQDEHPKRRRPVSHAKIERCQKWKNLPNLALNVGRPIDLLDLVGHGSSEDFELGDGPFLLSHVEPPEVIDVMKRVKPHLADKARVRLLGCETAVGESGLRMLKNLSRALEREVLGTTVELLSTDFGPYGLSEEFASAYLYSSHQDQPTEALSRDAFAKFMRQLPHPWEQRLPGYQLIGRGEPFFAAAFSLRVQGSTVSVASDRRLVLVRDQREGPPLMLRWSKLEPAPSMEKLLPSLR</sequence>
<dbReference type="Proteomes" id="UP000267003">
    <property type="component" value="Unassembled WGS sequence"/>
</dbReference>
<accession>A0A3A8PS55</accession>
<dbReference type="Pfam" id="PF14252">
    <property type="entry name" value="DUF4347"/>
    <property type="match status" value="1"/>
</dbReference>
<keyword evidence="3" id="KW-1185">Reference proteome</keyword>
<name>A0A3A8PS55_9BACT</name>
<comment type="caution">
    <text evidence="2">The sequence shown here is derived from an EMBL/GenBank/DDBJ whole genome shotgun (WGS) entry which is preliminary data.</text>
</comment>
<proteinExistence type="predicted"/>
<feature type="domain" description="DUF4347" evidence="1">
    <location>
        <begin position="68"/>
        <end position="150"/>
    </location>
</feature>
<dbReference type="AlphaFoldDB" id="A0A3A8PS55"/>
<dbReference type="InterPro" id="IPR025592">
    <property type="entry name" value="DUF4347"/>
</dbReference>
<organism evidence="2 3">
    <name type="scientific">Corallococcus aberystwythensis</name>
    <dbReference type="NCBI Taxonomy" id="2316722"/>
    <lineage>
        <taxon>Bacteria</taxon>
        <taxon>Pseudomonadati</taxon>
        <taxon>Myxococcota</taxon>
        <taxon>Myxococcia</taxon>
        <taxon>Myxococcales</taxon>
        <taxon>Cystobacterineae</taxon>
        <taxon>Myxococcaceae</taxon>
        <taxon>Corallococcus</taxon>
    </lineage>
</organism>
<evidence type="ECO:0000259" key="1">
    <source>
        <dbReference type="Pfam" id="PF14252"/>
    </source>
</evidence>
<reference evidence="3" key="1">
    <citation type="submission" date="2018-09" db="EMBL/GenBank/DDBJ databases">
        <authorList>
            <person name="Livingstone P.G."/>
            <person name="Whitworth D.E."/>
        </authorList>
    </citation>
    <scope>NUCLEOTIDE SEQUENCE [LARGE SCALE GENOMIC DNA]</scope>
    <source>
        <strain evidence="3">AB050A</strain>
    </source>
</reference>
<dbReference type="OrthoDB" id="9854202at2"/>
<evidence type="ECO:0000313" key="3">
    <source>
        <dbReference type="Proteomes" id="UP000267003"/>
    </source>
</evidence>
<protein>
    <submittedName>
        <fullName evidence="2">DUF4347 domain-containing protein</fullName>
    </submittedName>
</protein>
<gene>
    <name evidence="2" type="ORF">D7W81_27675</name>
</gene>